<dbReference type="Proteomes" id="UP000186040">
    <property type="component" value="Unassembled WGS sequence"/>
</dbReference>
<name>A0A1Q9LHE9_9PSEU</name>
<dbReference type="PANTHER" id="PTHR30595:SF6">
    <property type="entry name" value="SCHLAFEN ALBA-2 DOMAIN-CONTAINING PROTEIN"/>
    <property type="match status" value="1"/>
</dbReference>
<evidence type="ECO:0000313" key="2">
    <source>
        <dbReference type="Proteomes" id="UP000186040"/>
    </source>
</evidence>
<proteinExistence type="predicted"/>
<organism evidence="1 2">
    <name type="scientific">Actinokineospora bangkokensis</name>
    <dbReference type="NCBI Taxonomy" id="1193682"/>
    <lineage>
        <taxon>Bacteria</taxon>
        <taxon>Bacillati</taxon>
        <taxon>Actinomycetota</taxon>
        <taxon>Actinomycetes</taxon>
        <taxon>Pseudonocardiales</taxon>
        <taxon>Pseudonocardiaceae</taxon>
        <taxon>Actinokineospora</taxon>
    </lineage>
</organism>
<dbReference type="OrthoDB" id="9805115at2"/>
<dbReference type="Pfam" id="PF13749">
    <property type="entry name" value="HATPase_c_4"/>
    <property type="match status" value="1"/>
</dbReference>
<gene>
    <name evidence="1" type="ORF">BJP25_26295</name>
</gene>
<dbReference type="InterPro" id="IPR038475">
    <property type="entry name" value="RecG_C_sf"/>
</dbReference>
<accession>A0A1Q9LHE9</accession>
<reference evidence="1 2" key="1">
    <citation type="submission" date="2016-10" db="EMBL/GenBank/DDBJ databases">
        <title>The Draft Genome Sequence of Actinokineospora bangkokensis 44EHWT reveals the biosynthetic pathway of antifungal compounds Thailandins with unusual extender unit butylmalonyl-CoA.</title>
        <authorList>
            <person name="Greule A."/>
            <person name="Intra B."/>
            <person name="Flemming S."/>
            <person name="Rommel M.G."/>
            <person name="Panbangred W."/>
            <person name="Bechthold A."/>
        </authorList>
    </citation>
    <scope>NUCLEOTIDE SEQUENCE [LARGE SCALE GENOMIC DNA]</scope>
    <source>
        <strain evidence="1 2">44EHW</strain>
    </source>
</reference>
<keyword evidence="2" id="KW-1185">Reference proteome</keyword>
<dbReference type="Gene3D" id="3.30.565.60">
    <property type="match status" value="1"/>
</dbReference>
<dbReference type="EMBL" id="MKQR01000022">
    <property type="protein sequence ID" value="OLR91477.1"/>
    <property type="molecule type" value="Genomic_DNA"/>
</dbReference>
<dbReference type="AlphaFoldDB" id="A0A1Q9LHE9"/>
<dbReference type="STRING" id="1193682.BJP25_26295"/>
<evidence type="ECO:0000313" key="1">
    <source>
        <dbReference type="EMBL" id="OLR91477.1"/>
    </source>
</evidence>
<comment type="caution">
    <text evidence="1">The sequence shown here is derived from an EMBL/GenBank/DDBJ whole genome shotgun (WGS) entry which is preliminary data.</text>
</comment>
<sequence length="269" mass="29565">MVLSEAEDERRLNERRRSLDLPFDARPASGASLADDLDRALFVETIVPSLVPPDVLAVNGRTIEQRLSALRMTTVDGVPTNAGLLTTGVDPLSFLPGAYVQFLRVDGTEITDPIIDEKRLDGPLPDLLRRVDEMLVLNLRSSVDITSASRERRVPDYPIAALQQVARNAVMHRSYENTNAPIRITWYADRVEISNPGGPYGAVTTDNFGQGHTDYRNPTLAEMMRGLGYVQRFGAGIPITHKALADNGNPPPEFQVTPTHVGVTVRSRA</sequence>
<protein>
    <submittedName>
        <fullName evidence="1">Uncharacterized protein</fullName>
    </submittedName>
</protein>
<dbReference type="PANTHER" id="PTHR30595">
    <property type="entry name" value="GLPR-RELATED TRANSCRIPTIONAL REPRESSOR"/>
    <property type="match status" value="1"/>
</dbReference>
<dbReference type="RefSeq" id="WP_075976760.1">
    <property type="nucleotide sequence ID" value="NZ_MKQR01000022.1"/>
</dbReference>